<organism evidence="15 16">
    <name type="scientific">Manihot esculenta</name>
    <name type="common">Cassava</name>
    <name type="synonym">Jatropha manihot</name>
    <dbReference type="NCBI Taxonomy" id="3983"/>
    <lineage>
        <taxon>Eukaryota</taxon>
        <taxon>Viridiplantae</taxon>
        <taxon>Streptophyta</taxon>
        <taxon>Embryophyta</taxon>
        <taxon>Tracheophyta</taxon>
        <taxon>Spermatophyta</taxon>
        <taxon>Magnoliopsida</taxon>
        <taxon>eudicotyledons</taxon>
        <taxon>Gunneridae</taxon>
        <taxon>Pentapetalae</taxon>
        <taxon>rosids</taxon>
        <taxon>fabids</taxon>
        <taxon>Malpighiales</taxon>
        <taxon>Euphorbiaceae</taxon>
        <taxon>Crotonoideae</taxon>
        <taxon>Manihoteae</taxon>
        <taxon>Manihot</taxon>
    </lineage>
</organism>
<evidence type="ECO:0000256" key="2">
    <source>
        <dbReference type="ARBA" id="ARBA00004167"/>
    </source>
</evidence>
<dbReference type="GO" id="GO:0016705">
    <property type="term" value="F:oxidoreductase activity, acting on paired donors, with incorporation or reduction of molecular oxygen"/>
    <property type="evidence" value="ECO:0007669"/>
    <property type="project" value="InterPro"/>
</dbReference>
<evidence type="ECO:0000256" key="13">
    <source>
        <dbReference type="RuleBase" id="RU000461"/>
    </source>
</evidence>
<feature type="signal peptide" evidence="14">
    <location>
        <begin position="1"/>
        <end position="26"/>
    </location>
</feature>
<sequence length="495" mass="56296">MVSLVFLALVVLSFLLFLLRNRKTKTDPHFPPGPRALPFIGNLHQLHNSASFISLWKLSQKYGPLMSLRMGFEPVLVVSSAKMAKEIMKTHDHIFSARPSKHSQQKLSYNGLDIGFAAYGSYWKEMKKICKVHLFSSNRARSFRPIRESEVSHMLGEICGLASASRPVDITEAIMSLANTIISKITFGQRYKKENSRFQALHIEAETLFTSFFVSDYFPLLGFVDKLTGLIHRLEKNFQEFDIFYDKIIQEHLDYDRSELDDHSEDILDGLLKLRNDTSLKFKVTFNHIKAVLMNIVIGATDNNAATVIWAMTFLMKNPTKMKKAQEEVRGLVGNKGFVNEDEIQELSYLKAVVKETMRLQPAFPIIPRETTEDCNLDGFKIPAKTTVYVNAYAIGRDPQVWENAQEFCPERFINSSVDLKGQNFELIPFGGGRRMCPGVSIALPTVKLALANLLYKFDWEMPFGMSNEDLDMEVVPGLAIHKKNALCLMAKQYI</sequence>
<keyword evidence="4 12" id="KW-0349">Heme</keyword>
<protein>
    <recommendedName>
        <fullName evidence="17">Cytochrome P450</fullName>
    </recommendedName>
</protein>
<accession>A0A2C9UW73</accession>
<evidence type="ECO:0000256" key="10">
    <source>
        <dbReference type="ARBA" id="ARBA00023033"/>
    </source>
</evidence>
<dbReference type="Gene3D" id="1.10.630.10">
    <property type="entry name" value="Cytochrome P450"/>
    <property type="match status" value="1"/>
</dbReference>
<keyword evidence="14" id="KW-0732">Signal</keyword>
<dbReference type="PRINTS" id="PR00385">
    <property type="entry name" value="P450"/>
</dbReference>
<dbReference type="InterPro" id="IPR002401">
    <property type="entry name" value="Cyt_P450_E_grp-I"/>
</dbReference>
<evidence type="ECO:0008006" key="17">
    <source>
        <dbReference type="Google" id="ProtNLM"/>
    </source>
</evidence>
<comment type="subcellular location">
    <subcellularLocation>
        <location evidence="2">Membrane</location>
        <topology evidence="2">Single-pass membrane protein</topology>
    </subcellularLocation>
</comment>
<evidence type="ECO:0000256" key="7">
    <source>
        <dbReference type="ARBA" id="ARBA00022989"/>
    </source>
</evidence>
<dbReference type="FunFam" id="1.10.630.10:FF:000011">
    <property type="entry name" value="Cytochrome P450 83B1"/>
    <property type="match status" value="1"/>
</dbReference>
<gene>
    <name evidence="15" type="ORF">MANES_12G144000v8</name>
</gene>
<dbReference type="InterPro" id="IPR001128">
    <property type="entry name" value="Cyt_P450"/>
</dbReference>
<dbReference type="Pfam" id="PF00067">
    <property type="entry name" value="p450"/>
    <property type="match status" value="1"/>
</dbReference>
<dbReference type="InterPro" id="IPR036396">
    <property type="entry name" value="Cyt_P450_sf"/>
</dbReference>
<feature type="chain" id="PRO_5013265645" description="Cytochrome P450" evidence="14">
    <location>
        <begin position="27"/>
        <end position="495"/>
    </location>
</feature>
<feature type="binding site" description="axial binding residue" evidence="12">
    <location>
        <position position="437"/>
    </location>
    <ligand>
        <name>heme</name>
        <dbReference type="ChEBI" id="CHEBI:30413"/>
    </ligand>
    <ligandPart>
        <name>Fe</name>
        <dbReference type="ChEBI" id="CHEBI:18248"/>
    </ligandPart>
</feature>
<keyword evidence="7" id="KW-1133">Transmembrane helix</keyword>
<dbReference type="OrthoDB" id="2789670at2759"/>
<evidence type="ECO:0000313" key="16">
    <source>
        <dbReference type="Proteomes" id="UP000091857"/>
    </source>
</evidence>
<dbReference type="CDD" id="cd11072">
    <property type="entry name" value="CYP71-like"/>
    <property type="match status" value="1"/>
</dbReference>
<dbReference type="GO" id="GO:0016020">
    <property type="term" value="C:membrane"/>
    <property type="evidence" value="ECO:0007669"/>
    <property type="project" value="UniProtKB-SubCell"/>
</dbReference>
<keyword evidence="10 13" id="KW-0503">Monooxygenase</keyword>
<comment type="similarity">
    <text evidence="3 13">Belongs to the cytochrome P450 family.</text>
</comment>
<reference evidence="16" key="1">
    <citation type="journal article" date="2016" name="Nat. Biotechnol.">
        <title>Sequencing wild and cultivated cassava and related species reveals extensive interspecific hybridization and genetic diversity.</title>
        <authorList>
            <person name="Bredeson J.V."/>
            <person name="Lyons J.B."/>
            <person name="Prochnik S.E."/>
            <person name="Wu G.A."/>
            <person name="Ha C.M."/>
            <person name="Edsinger-Gonzales E."/>
            <person name="Grimwood J."/>
            <person name="Schmutz J."/>
            <person name="Rabbi I.Y."/>
            <person name="Egesi C."/>
            <person name="Nauluvula P."/>
            <person name="Lebot V."/>
            <person name="Ndunguru J."/>
            <person name="Mkamilo G."/>
            <person name="Bart R.S."/>
            <person name="Setter T.L."/>
            <person name="Gleadow R.M."/>
            <person name="Kulakow P."/>
            <person name="Ferguson M.E."/>
            <person name="Rounsley S."/>
            <person name="Rokhsar D.S."/>
        </authorList>
    </citation>
    <scope>NUCLEOTIDE SEQUENCE [LARGE SCALE GENOMIC DNA]</scope>
    <source>
        <strain evidence="16">cv. AM560-2</strain>
    </source>
</reference>
<dbReference type="STRING" id="3983.A0A2C9UW73"/>
<evidence type="ECO:0000256" key="6">
    <source>
        <dbReference type="ARBA" id="ARBA00022723"/>
    </source>
</evidence>
<evidence type="ECO:0000256" key="14">
    <source>
        <dbReference type="SAM" id="SignalP"/>
    </source>
</evidence>
<dbReference type="Proteomes" id="UP000091857">
    <property type="component" value="Chromosome 12"/>
</dbReference>
<dbReference type="GO" id="GO:0020037">
    <property type="term" value="F:heme binding"/>
    <property type="evidence" value="ECO:0007669"/>
    <property type="project" value="InterPro"/>
</dbReference>
<evidence type="ECO:0000256" key="9">
    <source>
        <dbReference type="ARBA" id="ARBA00023004"/>
    </source>
</evidence>
<dbReference type="GO" id="GO:0004497">
    <property type="term" value="F:monooxygenase activity"/>
    <property type="evidence" value="ECO:0007669"/>
    <property type="project" value="UniProtKB-KW"/>
</dbReference>
<comment type="cofactor">
    <cofactor evidence="1 12">
        <name>heme</name>
        <dbReference type="ChEBI" id="CHEBI:30413"/>
    </cofactor>
</comment>
<keyword evidence="6 12" id="KW-0479">Metal-binding</keyword>
<comment type="caution">
    <text evidence="15">The sequence shown here is derived from an EMBL/GenBank/DDBJ whole genome shotgun (WGS) entry which is preliminary data.</text>
</comment>
<evidence type="ECO:0000256" key="12">
    <source>
        <dbReference type="PIRSR" id="PIRSR602401-1"/>
    </source>
</evidence>
<keyword evidence="5" id="KW-0812">Transmembrane</keyword>
<evidence type="ECO:0000256" key="4">
    <source>
        <dbReference type="ARBA" id="ARBA00022617"/>
    </source>
</evidence>
<evidence type="ECO:0000256" key="5">
    <source>
        <dbReference type="ARBA" id="ARBA00022692"/>
    </source>
</evidence>
<name>A0A2C9UW73_MANES</name>
<dbReference type="EMBL" id="CM004398">
    <property type="protein sequence ID" value="OAY35953.1"/>
    <property type="molecule type" value="Genomic_DNA"/>
</dbReference>
<keyword evidence="16" id="KW-1185">Reference proteome</keyword>
<keyword evidence="8 13" id="KW-0560">Oxidoreductase</keyword>
<dbReference type="InterPro" id="IPR017972">
    <property type="entry name" value="Cyt_P450_CS"/>
</dbReference>
<evidence type="ECO:0000313" key="15">
    <source>
        <dbReference type="EMBL" id="OAY35953.1"/>
    </source>
</evidence>
<keyword evidence="11" id="KW-0472">Membrane</keyword>
<evidence type="ECO:0000256" key="3">
    <source>
        <dbReference type="ARBA" id="ARBA00010617"/>
    </source>
</evidence>
<dbReference type="PANTHER" id="PTHR47955">
    <property type="entry name" value="CYTOCHROME P450 FAMILY 71 PROTEIN"/>
    <property type="match status" value="1"/>
</dbReference>
<dbReference type="AlphaFoldDB" id="A0A2C9UW73"/>
<dbReference type="SUPFAM" id="SSF48264">
    <property type="entry name" value="Cytochrome P450"/>
    <property type="match status" value="1"/>
</dbReference>
<dbReference type="PRINTS" id="PR00463">
    <property type="entry name" value="EP450I"/>
</dbReference>
<dbReference type="OMA" id="LICFHAR"/>
<evidence type="ECO:0000256" key="1">
    <source>
        <dbReference type="ARBA" id="ARBA00001971"/>
    </source>
</evidence>
<dbReference type="GO" id="GO:0005506">
    <property type="term" value="F:iron ion binding"/>
    <property type="evidence" value="ECO:0007669"/>
    <property type="project" value="InterPro"/>
</dbReference>
<dbReference type="Gramene" id="Manes.12G144000.1.v8.1">
    <property type="protein sequence ID" value="Manes.12G144000.1.v8.1.CDS"/>
    <property type="gene ID" value="Manes.12G144000.v8.1"/>
</dbReference>
<proteinExistence type="inferred from homology"/>
<dbReference type="PANTHER" id="PTHR47955:SF22">
    <property type="entry name" value="CYTOCHROME P450 83B1-LIKE"/>
    <property type="match status" value="1"/>
</dbReference>
<evidence type="ECO:0000256" key="8">
    <source>
        <dbReference type="ARBA" id="ARBA00023002"/>
    </source>
</evidence>
<evidence type="ECO:0000256" key="11">
    <source>
        <dbReference type="ARBA" id="ARBA00023136"/>
    </source>
</evidence>
<keyword evidence="9 12" id="KW-0408">Iron</keyword>
<dbReference type="PROSITE" id="PS00086">
    <property type="entry name" value="CYTOCHROME_P450"/>
    <property type="match status" value="1"/>
</dbReference>